<dbReference type="RefSeq" id="WP_162311813.1">
    <property type="nucleotide sequence ID" value="NZ_JACHGU010000009.1"/>
</dbReference>
<evidence type="ECO:0000313" key="3">
    <source>
        <dbReference type="Proteomes" id="UP000462066"/>
    </source>
</evidence>
<protein>
    <submittedName>
        <fullName evidence="2">Uncharacterized protein</fullName>
    </submittedName>
</protein>
<reference evidence="2 3" key="1">
    <citation type="submission" date="2017-10" db="EMBL/GenBank/DDBJ databases">
        <title>Whole genome sequencing of Pseudoxanthomonas broegbernensis DSM 12573(T).</title>
        <authorList>
            <person name="Kumar S."/>
            <person name="Bansal K."/>
            <person name="Kaur A."/>
            <person name="Patil P."/>
            <person name="Sharma S."/>
            <person name="Patil P.B."/>
        </authorList>
    </citation>
    <scope>NUCLEOTIDE SEQUENCE [LARGE SCALE GENOMIC DNA]</scope>
    <source>
        <strain evidence="2 3">DSM 12573</strain>
    </source>
</reference>
<feature type="region of interest" description="Disordered" evidence="1">
    <location>
        <begin position="35"/>
        <end position="61"/>
    </location>
</feature>
<organism evidence="2 3">
    <name type="scientific">Pseudoxanthomonas broegbernensis</name>
    <dbReference type="NCBI Taxonomy" id="83619"/>
    <lineage>
        <taxon>Bacteria</taxon>
        <taxon>Pseudomonadati</taxon>
        <taxon>Pseudomonadota</taxon>
        <taxon>Gammaproteobacteria</taxon>
        <taxon>Lysobacterales</taxon>
        <taxon>Lysobacteraceae</taxon>
        <taxon>Pseudoxanthomonas</taxon>
    </lineage>
</organism>
<dbReference type="EMBL" id="MWIP01000014">
    <property type="protein sequence ID" value="KAF1685327.1"/>
    <property type="molecule type" value="Genomic_DNA"/>
</dbReference>
<dbReference type="Proteomes" id="UP000462066">
    <property type="component" value="Unassembled WGS sequence"/>
</dbReference>
<dbReference type="AlphaFoldDB" id="A0A7V8GKY3"/>
<gene>
    <name evidence="2" type="ORF">B1992_12390</name>
</gene>
<evidence type="ECO:0000256" key="1">
    <source>
        <dbReference type="SAM" id="MobiDB-lite"/>
    </source>
</evidence>
<sequence>MLTRAPPRAATAGDGNAATAFHAWAAFTAPPRAPAALTGTGGFPGIARGTGHRATPAGPRR</sequence>
<name>A0A7V8GKY3_9GAMM</name>
<comment type="caution">
    <text evidence="2">The sequence shown here is derived from an EMBL/GenBank/DDBJ whole genome shotgun (WGS) entry which is preliminary data.</text>
</comment>
<accession>A0A7V8GKY3</accession>
<evidence type="ECO:0000313" key="2">
    <source>
        <dbReference type="EMBL" id="KAF1685327.1"/>
    </source>
</evidence>
<proteinExistence type="predicted"/>
<keyword evidence="3" id="KW-1185">Reference proteome</keyword>